<keyword evidence="3" id="KW-1134">Transmembrane beta strand</keyword>
<evidence type="ECO:0000256" key="1">
    <source>
        <dbReference type="ARBA" id="ARBA00004459"/>
    </source>
</evidence>
<dbReference type="PANTHER" id="PTHR30203:SF32">
    <property type="entry name" value="CATION EFFLUX SYSTEM PROTEIN CUSC"/>
    <property type="match status" value="1"/>
</dbReference>
<dbReference type="Pfam" id="PF02321">
    <property type="entry name" value="OEP"/>
    <property type="match status" value="2"/>
</dbReference>
<proteinExistence type="inferred from homology"/>
<dbReference type="InterPro" id="IPR010131">
    <property type="entry name" value="MdtP/NodT-like"/>
</dbReference>
<keyword evidence="3" id="KW-0449">Lipoprotein</keyword>
<keyword evidence="3" id="KW-0812">Transmembrane</keyword>
<organism evidence="4">
    <name type="scientific">Salmonella enterica</name>
    <name type="common">Salmonella choleraesuis</name>
    <dbReference type="NCBI Taxonomy" id="28901"/>
    <lineage>
        <taxon>Bacteria</taxon>
        <taxon>Pseudomonadati</taxon>
        <taxon>Pseudomonadota</taxon>
        <taxon>Gammaproteobacteria</taxon>
        <taxon>Enterobacterales</taxon>
        <taxon>Enterobacteriaceae</taxon>
        <taxon>Salmonella</taxon>
    </lineage>
</organism>
<keyword evidence="3" id="KW-0472">Membrane</keyword>
<dbReference type="GO" id="GO:0015562">
    <property type="term" value="F:efflux transmembrane transporter activity"/>
    <property type="evidence" value="ECO:0007669"/>
    <property type="project" value="InterPro"/>
</dbReference>
<dbReference type="AlphaFoldDB" id="A0A2A6DCB8"/>
<comment type="caution">
    <text evidence="4">The sequence shown here is derived from an EMBL/GenBank/DDBJ whole genome shotgun (WGS) entry which is preliminary data.</text>
</comment>
<gene>
    <name evidence="4" type="ORF">CIC26_10725</name>
</gene>
<dbReference type="Gene3D" id="1.20.1600.10">
    <property type="entry name" value="Outer membrane efflux proteins (OEP)"/>
    <property type="match status" value="1"/>
</dbReference>
<reference evidence="4" key="1">
    <citation type="submission" date="2017-08" db="EMBL/GenBank/DDBJ databases">
        <title>Whole genome sequencing of Salmonella enterica.</title>
        <authorList>
            <person name="Bell R."/>
            <person name="Levy K."/>
        </authorList>
    </citation>
    <scope>NUCLEOTIDE SEQUENCE [LARGE SCALE GENOMIC DNA]</scope>
    <source>
        <strain evidence="4">CFSAN060805</strain>
    </source>
</reference>
<dbReference type="EMBL" id="NPLM01000003">
    <property type="protein sequence ID" value="PDN86138.1"/>
    <property type="molecule type" value="Genomic_DNA"/>
</dbReference>
<dbReference type="Gene3D" id="2.20.200.10">
    <property type="entry name" value="Outer membrane efflux proteins (OEP)"/>
    <property type="match status" value="1"/>
</dbReference>
<comment type="subcellular location">
    <subcellularLocation>
        <location evidence="1 3">Cell outer membrane</location>
        <topology evidence="1 3">Lipid-anchor</topology>
    </subcellularLocation>
</comment>
<dbReference type="SUPFAM" id="SSF56954">
    <property type="entry name" value="Outer membrane efflux proteins (OEP)"/>
    <property type="match status" value="1"/>
</dbReference>
<dbReference type="NCBIfam" id="TIGR01845">
    <property type="entry name" value="outer_NodT"/>
    <property type="match status" value="1"/>
</dbReference>
<comment type="similarity">
    <text evidence="2 3">Belongs to the outer membrane factor (OMF) (TC 1.B.17) family.</text>
</comment>
<evidence type="ECO:0000256" key="3">
    <source>
        <dbReference type="RuleBase" id="RU362097"/>
    </source>
</evidence>
<dbReference type="PANTHER" id="PTHR30203">
    <property type="entry name" value="OUTER MEMBRANE CATION EFFLUX PROTEIN"/>
    <property type="match status" value="1"/>
</dbReference>
<protein>
    <submittedName>
        <fullName evidence="4">Multidrug transporter</fullName>
    </submittedName>
</protein>
<name>A0A2A6DCB8_SALER</name>
<dbReference type="Proteomes" id="UP000873581">
    <property type="component" value="Unassembled WGS sequence"/>
</dbReference>
<evidence type="ECO:0000256" key="2">
    <source>
        <dbReference type="ARBA" id="ARBA00007613"/>
    </source>
</evidence>
<evidence type="ECO:0000313" key="4">
    <source>
        <dbReference type="EMBL" id="PDN86138.1"/>
    </source>
</evidence>
<sequence length="503" mass="55418">MRTALIRMISKHNDGNGIMKIIFTGYRQTATLATLAFVTTLAGCTMAPKHERPASPTAMVYPYATSTVSGAPDAADIGWRDFFHDPLLQELIAIALRNNRDLRKAGLNVEAARALYRIQRAEMLPTLGIATAMDAGRTPADLSVTDEPEINRRYEAAGATTAWELDLWGRVRSLSDQALAAYMAFDETYIAARMSLVSEVASAWLTLRADRELLRLTEDTLAAQKSSYTLTTQLARTGNATQLDLRMAEIALRSAEINRAAYTRQLARDRNALELLLGQPLAPELSRRLNEAVTLTEGTIPTTLPGGLPSDLLVRRPDIRAAEYRLRGANARIGAARAAFFPTISLTGAAGTASASLSGLFEPGSGSWRFLPQITLPLFHGGALRADLDRAHIQKQIEIARYENVIQQAFRDVADGLAGQRTLNDQVQSEQRAVEASQIAYELAGLRFQEGIDDYLTLLDTHRMLYGAQQRLVRTRLMQQLNIINLYKALGGGWREYSEKKQG</sequence>
<accession>A0A2A6DCB8</accession>
<keyword evidence="3" id="KW-0564">Palmitate</keyword>
<dbReference type="InterPro" id="IPR003423">
    <property type="entry name" value="OMP_efflux"/>
</dbReference>
<dbReference type="GO" id="GO:0009279">
    <property type="term" value="C:cell outer membrane"/>
    <property type="evidence" value="ECO:0007669"/>
    <property type="project" value="UniProtKB-SubCell"/>
</dbReference>